<dbReference type="GO" id="GO:0016020">
    <property type="term" value="C:membrane"/>
    <property type="evidence" value="ECO:0007669"/>
    <property type="project" value="UniProtKB-SubCell"/>
</dbReference>
<keyword evidence="11" id="KW-1185">Reference proteome</keyword>
<dbReference type="InterPro" id="IPR008166">
    <property type="entry name" value="Glyco_transf_92"/>
</dbReference>
<dbReference type="Pfam" id="PF01697">
    <property type="entry name" value="Glyco_transf_92"/>
    <property type="match status" value="1"/>
</dbReference>
<name>A0A6A6LY75_HEVBR</name>
<evidence type="ECO:0000313" key="11">
    <source>
        <dbReference type="Proteomes" id="UP000467840"/>
    </source>
</evidence>
<evidence type="ECO:0000256" key="6">
    <source>
        <dbReference type="ARBA" id="ARBA00022989"/>
    </source>
</evidence>
<keyword evidence="4 8" id="KW-0808">Transferase</keyword>
<evidence type="ECO:0000256" key="4">
    <source>
        <dbReference type="ARBA" id="ARBA00022679"/>
    </source>
</evidence>
<evidence type="ECO:0000256" key="7">
    <source>
        <dbReference type="ARBA" id="ARBA00023136"/>
    </source>
</evidence>
<keyword evidence="3 8" id="KW-0328">Glycosyltransferase</keyword>
<keyword evidence="6" id="KW-1133">Transmembrane helix</keyword>
<feature type="compositionally biased region" description="Polar residues" evidence="9">
    <location>
        <begin position="71"/>
        <end position="91"/>
    </location>
</feature>
<evidence type="ECO:0000256" key="2">
    <source>
        <dbReference type="ARBA" id="ARBA00007647"/>
    </source>
</evidence>
<sequence length="289" mass="31751">MFVGVVMNCAAELKLFLTALLILCCIATLLQLFLLVSLSPPLIFASVSPESPPLLPPPPQPPPPPLVTQKPKLNSSLATTPPNSSASSVQQGEEVRDNGIIKRIFNPYGAAAYNFITMGTYRGGLNTFAIIGLSSKPLHLYAKPPTNASGFRNPPLPTTLPPWEIVPTRPTSGGGDKNFNITDRFEVLQEQSGKLNLTVFTSKPKYEYLYCGSSLYGGLSPQRVREWIAYHVRLFGERSHFVIHDAGGVHEEVMEVLRPWMDLGYVTLQDVREQERANGSGSDCPYSYD</sequence>
<evidence type="ECO:0000256" key="3">
    <source>
        <dbReference type="ARBA" id="ARBA00022676"/>
    </source>
</evidence>
<dbReference type="PANTHER" id="PTHR21461">
    <property type="entry name" value="GLYCOSYLTRANSFERASE FAMILY 92 PROTEIN"/>
    <property type="match status" value="1"/>
</dbReference>
<evidence type="ECO:0000256" key="9">
    <source>
        <dbReference type="SAM" id="MobiDB-lite"/>
    </source>
</evidence>
<evidence type="ECO:0000256" key="5">
    <source>
        <dbReference type="ARBA" id="ARBA00022692"/>
    </source>
</evidence>
<feature type="compositionally biased region" description="Pro residues" evidence="9">
    <location>
        <begin position="53"/>
        <end position="66"/>
    </location>
</feature>
<dbReference type="GO" id="GO:0005737">
    <property type="term" value="C:cytoplasm"/>
    <property type="evidence" value="ECO:0007669"/>
    <property type="project" value="TreeGrafter"/>
</dbReference>
<comment type="caution">
    <text evidence="10">The sequence shown here is derived from an EMBL/GenBank/DDBJ whole genome shotgun (WGS) entry which is preliminary data.</text>
</comment>
<evidence type="ECO:0000256" key="8">
    <source>
        <dbReference type="RuleBase" id="RU366017"/>
    </source>
</evidence>
<keyword evidence="5" id="KW-0812">Transmembrane</keyword>
<comment type="subcellular location">
    <subcellularLocation>
        <location evidence="1">Membrane</location>
        <topology evidence="1">Single-pass membrane protein</topology>
    </subcellularLocation>
</comment>
<dbReference type="AlphaFoldDB" id="A0A6A6LY75"/>
<keyword evidence="7" id="KW-0472">Membrane</keyword>
<evidence type="ECO:0000313" key="10">
    <source>
        <dbReference type="EMBL" id="KAF2304619.1"/>
    </source>
</evidence>
<dbReference type="GO" id="GO:0016757">
    <property type="term" value="F:glycosyltransferase activity"/>
    <property type="evidence" value="ECO:0007669"/>
    <property type="project" value="UniProtKB-UniRule"/>
</dbReference>
<organism evidence="10 11">
    <name type="scientific">Hevea brasiliensis</name>
    <name type="common">Para rubber tree</name>
    <name type="synonym">Siphonia brasiliensis</name>
    <dbReference type="NCBI Taxonomy" id="3981"/>
    <lineage>
        <taxon>Eukaryota</taxon>
        <taxon>Viridiplantae</taxon>
        <taxon>Streptophyta</taxon>
        <taxon>Embryophyta</taxon>
        <taxon>Tracheophyta</taxon>
        <taxon>Spermatophyta</taxon>
        <taxon>Magnoliopsida</taxon>
        <taxon>eudicotyledons</taxon>
        <taxon>Gunneridae</taxon>
        <taxon>Pentapetalae</taxon>
        <taxon>rosids</taxon>
        <taxon>fabids</taxon>
        <taxon>Malpighiales</taxon>
        <taxon>Euphorbiaceae</taxon>
        <taxon>Crotonoideae</taxon>
        <taxon>Micrandreae</taxon>
        <taxon>Hevea</taxon>
    </lineage>
</organism>
<proteinExistence type="inferred from homology"/>
<protein>
    <recommendedName>
        <fullName evidence="8">Glycosyltransferase family 92 protein</fullName>
        <ecNumber evidence="8">2.4.1.-</ecNumber>
    </recommendedName>
</protein>
<dbReference type="Proteomes" id="UP000467840">
    <property type="component" value="Chromosome 16"/>
</dbReference>
<dbReference type="EMBL" id="JAAGAX010000009">
    <property type="protein sequence ID" value="KAF2304619.1"/>
    <property type="molecule type" value="Genomic_DNA"/>
</dbReference>
<accession>A0A6A6LY75</accession>
<evidence type="ECO:0000256" key="1">
    <source>
        <dbReference type="ARBA" id="ARBA00004167"/>
    </source>
</evidence>
<reference evidence="10 11" key="1">
    <citation type="journal article" date="2020" name="Mol. Plant">
        <title>The Chromosome-Based Rubber Tree Genome Provides New Insights into Spurge Genome Evolution and Rubber Biosynthesis.</title>
        <authorList>
            <person name="Liu J."/>
            <person name="Shi C."/>
            <person name="Shi C.C."/>
            <person name="Li W."/>
            <person name="Zhang Q.J."/>
            <person name="Zhang Y."/>
            <person name="Li K."/>
            <person name="Lu H.F."/>
            <person name="Shi C."/>
            <person name="Zhu S.T."/>
            <person name="Xiao Z.Y."/>
            <person name="Nan H."/>
            <person name="Yue Y."/>
            <person name="Zhu X.G."/>
            <person name="Wu Y."/>
            <person name="Hong X.N."/>
            <person name="Fan G.Y."/>
            <person name="Tong Y."/>
            <person name="Zhang D."/>
            <person name="Mao C.L."/>
            <person name="Liu Y.L."/>
            <person name="Hao S.J."/>
            <person name="Liu W.Q."/>
            <person name="Lv M.Q."/>
            <person name="Zhang H.B."/>
            <person name="Liu Y."/>
            <person name="Hu-Tang G.R."/>
            <person name="Wang J.P."/>
            <person name="Wang J.H."/>
            <person name="Sun Y.H."/>
            <person name="Ni S.B."/>
            <person name="Chen W.B."/>
            <person name="Zhang X.C."/>
            <person name="Jiao Y.N."/>
            <person name="Eichler E.E."/>
            <person name="Li G.H."/>
            <person name="Liu X."/>
            <person name="Gao L.Z."/>
        </authorList>
    </citation>
    <scope>NUCLEOTIDE SEQUENCE [LARGE SCALE GENOMIC DNA]</scope>
    <source>
        <strain evidence="11">cv. GT1</strain>
        <tissue evidence="10">Leaf</tissue>
    </source>
</reference>
<gene>
    <name evidence="10" type="ORF">GH714_035720</name>
</gene>
<comment type="similarity">
    <text evidence="2 8">Belongs to the glycosyltransferase 92 family.</text>
</comment>
<dbReference type="EC" id="2.4.1.-" evidence="8"/>
<dbReference type="PANTHER" id="PTHR21461:SF12">
    <property type="entry name" value="GALACTAN BETA-1,4-GALACTOSYLTRANSFERASE GALS2"/>
    <property type="match status" value="1"/>
</dbReference>
<feature type="region of interest" description="Disordered" evidence="9">
    <location>
        <begin position="53"/>
        <end position="94"/>
    </location>
</feature>